<dbReference type="RefSeq" id="WP_322133780.1">
    <property type="nucleotide sequence ID" value="NZ_JARXVQ010000001.1"/>
</dbReference>
<protein>
    <submittedName>
        <fullName evidence="4">Transglutaminase-like putative cysteine protease</fullName>
    </submittedName>
</protein>
<dbReference type="PANTHER" id="PTHR42736">
    <property type="entry name" value="PROTEIN-GLUTAMINE GAMMA-GLUTAMYLTRANSFERASE"/>
    <property type="match status" value="1"/>
</dbReference>
<feature type="transmembrane region" description="Helical" evidence="2">
    <location>
        <begin position="127"/>
        <end position="146"/>
    </location>
</feature>
<evidence type="ECO:0000313" key="5">
    <source>
        <dbReference type="Proteomes" id="UP001160142"/>
    </source>
</evidence>
<dbReference type="Gene3D" id="3.10.620.30">
    <property type="match status" value="1"/>
</dbReference>
<evidence type="ECO:0000256" key="1">
    <source>
        <dbReference type="SAM" id="MobiDB-lite"/>
    </source>
</evidence>
<comment type="caution">
    <text evidence="4">The sequence shown here is derived from an EMBL/GenBank/DDBJ whole genome shotgun (WGS) entry which is preliminary data.</text>
</comment>
<dbReference type="InterPro" id="IPR052901">
    <property type="entry name" value="Bact_TGase-like"/>
</dbReference>
<feature type="transmembrane region" description="Helical" evidence="2">
    <location>
        <begin position="40"/>
        <end position="58"/>
    </location>
</feature>
<feature type="domain" description="Transglutaminase-like" evidence="3">
    <location>
        <begin position="458"/>
        <end position="534"/>
    </location>
</feature>
<keyword evidence="2" id="KW-0472">Membrane</keyword>
<name>A0ABT6KNV7_9MICO</name>
<dbReference type="Pfam" id="PF01841">
    <property type="entry name" value="Transglut_core"/>
    <property type="match status" value="1"/>
</dbReference>
<keyword evidence="2" id="KW-1133">Transmembrane helix</keyword>
<feature type="transmembrane region" description="Helical" evidence="2">
    <location>
        <begin position="201"/>
        <end position="220"/>
    </location>
</feature>
<proteinExistence type="predicted"/>
<reference evidence="4 5" key="1">
    <citation type="submission" date="2023-04" db="EMBL/GenBank/DDBJ databases">
        <title>Genome Encyclopedia of Bacteria and Archaea VI: Functional Genomics of Type Strains.</title>
        <authorList>
            <person name="Whitman W."/>
        </authorList>
    </citation>
    <scope>NUCLEOTIDE SEQUENCE [LARGE SCALE GENOMIC DNA]</scope>
    <source>
        <strain evidence="4 5">SG_E_30_P1</strain>
    </source>
</reference>
<dbReference type="SMART" id="SM00460">
    <property type="entry name" value="TGc"/>
    <property type="match status" value="1"/>
</dbReference>
<feature type="transmembrane region" description="Helical" evidence="2">
    <location>
        <begin position="12"/>
        <end position="34"/>
    </location>
</feature>
<feature type="region of interest" description="Disordered" evidence="1">
    <location>
        <begin position="537"/>
        <end position="596"/>
    </location>
</feature>
<dbReference type="InterPro" id="IPR021878">
    <property type="entry name" value="TgpA_N"/>
</dbReference>
<keyword evidence="5" id="KW-1185">Reference proteome</keyword>
<dbReference type="Proteomes" id="UP001160142">
    <property type="component" value="Unassembled WGS sequence"/>
</dbReference>
<evidence type="ECO:0000313" key="4">
    <source>
        <dbReference type="EMBL" id="MDH6181466.1"/>
    </source>
</evidence>
<dbReference type="PANTHER" id="PTHR42736:SF1">
    <property type="entry name" value="PROTEIN-GLUTAMINE GAMMA-GLUTAMYLTRANSFERASE"/>
    <property type="match status" value="1"/>
</dbReference>
<evidence type="ECO:0000259" key="3">
    <source>
        <dbReference type="SMART" id="SM00460"/>
    </source>
</evidence>
<dbReference type="SUPFAM" id="SSF54001">
    <property type="entry name" value="Cysteine proteinases"/>
    <property type="match status" value="1"/>
</dbReference>
<sequence>MPRTKPVMGAGRRWVVSGLLLAAIGIAFSSLAPAFEGSDWWLRGMVVSAAILLAASATRSLTRVRVLASVIALVVAIVVMTFFFVPSTAIFGVIPTGESFAAFRELDVAGNNDIATQTVPAEATEGIRFLLCLGVAAVTIAVDALVQLFRVPALAGIPLLILLLVPGLIRAEFADPAPFAFVAAIWLAVLIVSSGRSVTRATVVTGAVALVAALIVPAFLPGIEAPESSSAAGGSGATASLNPIITLGADLRNGAPVDALEYRTSDDSPQYLRLTALSNFTGESWAPTGLPRDGTDIEEMGPVPGLGEGITATPLTTTVEVEGVSSRWLPVPYAASGITGLDGEWNWESEGLTVRSADSNARDQQFEVSSVRAEPSVEQLVASDATPVTGMEQYLELPDELPAIVGETAAEVVLGAGSSYERAIALQAFFRAGSFTYSEDAPVDQDFDGSGAEVLAPFLEVRSGYCVHFSSAMAAMARTLGIPSRVIVGFTPGLPFPSGQNGQFTSYQVTTENLHAWPELYFGGIGWVRFEPTPTRGVPPQFAPLDADDPSTPDVDESVPPPTETDPQPVPTPTTTAEAPENLGPDAADENTPADTRQSGIPLGLVVSALAVLVVLSPALLRALVRARRLRAVARGSALDAWKELRDTLDDLGHRVGEELTPQQLVAELAPVLDAEGAAALSRVRDAVETHAFRPAPAEPAPADLRRVLRSMYRSAGVGRSLLAVLAPRSLVRPFLPDVAV</sequence>
<feature type="compositionally biased region" description="Acidic residues" evidence="1">
    <location>
        <begin position="546"/>
        <end position="557"/>
    </location>
</feature>
<gene>
    <name evidence="4" type="ORF">M2152_001648</name>
</gene>
<feature type="transmembrane region" description="Helical" evidence="2">
    <location>
        <begin position="70"/>
        <end position="94"/>
    </location>
</feature>
<organism evidence="4 5">
    <name type="scientific">Antiquaquibacter oligotrophicus</name>
    <dbReference type="NCBI Taxonomy" id="2880260"/>
    <lineage>
        <taxon>Bacteria</taxon>
        <taxon>Bacillati</taxon>
        <taxon>Actinomycetota</taxon>
        <taxon>Actinomycetes</taxon>
        <taxon>Micrococcales</taxon>
        <taxon>Microbacteriaceae</taxon>
        <taxon>Antiquaquibacter</taxon>
    </lineage>
</organism>
<dbReference type="InterPro" id="IPR038765">
    <property type="entry name" value="Papain-like_cys_pep_sf"/>
</dbReference>
<feature type="transmembrane region" description="Helical" evidence="2">
    <location>
        <begin position="601"/>
        <end position="621"/>
    </location>
</feature>
<keyword evidence="2" id="KW-0812">Transmembrane</keyword>
<feature type="transmembrane region" description="Helical" evidence="2">
    <location>
        <begin position="177"/>
        <end position="194"/>
    </location>
</feature>
<evidence type="ECO:0000256" key="2">
    <source>
        <dbReference type="SAM" id="Phobius"/>
    </source>
</evidence>
<dbReference type="EMBL" id="JARXVQ010000001">
    <property type="protein sequence ID" value="MDH6181466.1"/>
    <property type="molecule type" value="Genomic_DNA"/>
</dbReference>
<dbReference type="Pfam" id="PF11992">
    <property type="entry name" value="TgpA_N"/>
    <property type="match status" value="1"/>
</dbReference>
<dbReference type="InterPro" id="IPR002931">
    <property type="entry name" value="Transglutaminase-like"/>
</dbReference>
<accession>A0ABT6KNV7</accession>
<feature type="compositionally biased region" description="Pro residues" evidence="1">
    <location>
        <begin position="559"/>
        <end position="572"/>
    </location>
</feature>
<feature type="transmembrane region" description="Helical" evidence="2">
    <location>
        <begin position="153"/>
        <end position="171"/>
    </location>
</feature>